<dbReference type="Proteomes" id="UP000799755">
    <property type="component" value="Unassembled WGS sequence"/>
</dbReference>
<name>A0ACB6R8S0_9PLEO</name>
<accession>A0ACB6R8S0</accession>
<protein>
    <submittedName>
        <fullName evidence="1">Uncharacterized protein</fullName>
    </submittedName>
</protein>
<keyword evidence="2" id="KW-1185">Reference proteome</keyword>
<evidence type="ECO:0000313" key="1">
    <source>
        <dbReference type="EMBL" id="KAF2475487.1"/>
    </source>
</evidence>
<gene>
    <name evidence="1" type="ORF">BDR25DRAFT_310847</name>
</gene>
<comment type="caution">
    <text evidence="1">The sequence shown here is derived from an EMBL/GenBank/DDBJ whole genome shotgun (WGS) entry which is preliminary data.</text>
</comment>
<sequence>MDQERDPFHPETCWSPRDSYPWHPPLVEFSLTSSANSWSLDLSTENCPVAHSSFFSDVEEGPFYIQPVRFLPMLDEPSKLEMQRAGINPQGENEAAIPESSARGQQPNEGSQGPKASSKREFSCPVFKADTVLGRKHSCRGARAEHMSYIRRHLTSGRAPHVAFLKLCGTCNEDFTDQKEFETNHGYDGEFCNNPQKQRRGESAEEQWYTLYTKLSPGAPRVSSPYIEGERSSRNTPDPRIPQMSDANSERVANPPSPGVGYHDYHPNWDSYNENFQPSQPSPKSISTPFELTMFSEDDEFLQGDQTSTSQRRIESDASDASELRVVTSIKSVSSMFGLAGGIEPESSRFVGAEGTLRAHSRYGMARNATGDSADGIRGRFHTTVHIRPYASIVAKYYMGLMQMVISNAIKSHLDAPHLKDVKNGPAINVRKCTKDPMAFLFINGKGTVILLLSRK</sequence>
<reference evidence="1" key="1">
    <citation type="journal article" date="2020" name="Stud. Mycol.">
        <title>101 Dothideomycetes genomes: a test case for predicting lifestyles and emergence of pathogens.</title>
        <authorList>
            <person name="Haridas S."/>
            <person name="Albert R."/>
            <person name="Binder M."/>
            <person name="Bloem J."/>
            <person name="Labutti K."/>
            <person name="Salamov A."/>
            <person name="Andreopoulos B."/>
            <person name="Baker S."/>
            <person name="Barry K."/>
            <person name="Bills G."/>
            <person name="Bluhm B."/>
            <person name="Cannon C."/>
            <person name="Castanera R."/>
            <person name="Culley D."/>
            <person name="Daum C."/>
            <person name="Ezra D."/>
            <person name="Gonzalez J."/>
            <person name="Henrissat B."/>
            <person name="Kuo A."/>
            <person name="Liang C."/>
            <person name="Lipzen A."/>
            <person name="Lutzoni F."/>
            <person name="Magnuson J."/>
            <person name="Mondo S."/>
            <person name="Nolan M."/>
            <person name="Ohm R."/>
            <person name="Pangilinan J."/>
            <person name="Park H.-J."/>
            <person name="Ramirez L."/>
            <person name="Alfaro M."/>
            <person name="Sun H."/>
            <person name="Tritt A."/>
            <person name="Yoshinaga Y."/>
            <person name="Zwiers L.-H."/>
            <person name="Turgeon B."/>
            <person name="Goodwin S."/>
            <person name="Spatafora J."/>
            <person name="Crous P."/>
            <person name="Grigoriev I."/>
        </authorList>
    </citation>
    <scope>NUCLEOTIDE SEQUENCE</scope>
    <source>
        <strain evidence="1">ATCC 200398</strain>
    </source>
</reference>
<proteinExistence type="predicted"/>
<evidence type="ECO:0000313" key="2">
    <source>
        <dbReference type="Proteomes" id="UP000799755"/>
    </source>
</evidence>
<organism evidence="1 2">
    <name type="scientific">Lindgomyces ingoldianus</name>
    <dbReference type="NCBI Taxonomy" id="673940"/>
    <lineage>
        <taxon>Eukaryota</taxon>
        <taxon>Fungi</taxon>
        <taxon>Dikarya</taxon>
        <taxon>Ascomycota</taxon>
        <taxon>Pezizomycotina</taxon>
        <taxon>Dothideomycetes</taxon>
        <taxon>Pleosporomycetidae</taxon>
        <taxon>Pleosporales</taxon>
        <taxon>Lindgomycetaceae</taxon>
        <taxon>Lindgomyces</taxon>
    </lineage>
</organism>
<dbReference type="EMBL" id="MU003496">
    <property type="protein sequence ID" value="KAF2475487.1"/>
    <property type="molecule type" value="Genomic_DNA"/>
</dbReference>